<feature type="domain" description="Cystatin" evidence="10">
    <location>
        <begin position="1161"/>
        <end position="1260"/>
    </location>
</feature>
<feature type="domain" description="Cystatin" evidence="10">
    <location>
        <begin position="1055"/>
        <end position="1147"/>
    </location>
</feature>
<evidence type="ECO:0000256" key="8">
    <source>
        <dbReference type="SAM" id="MobiDB-lite"/>
    </source>
</evidence>
<feature type="chain" id="PRO_5035886398" evidence="9">
    <location>
        <begin position="21"/>
        <end position="1844"/>
    </location>
</feature>
<evidence type="ECO:0000256" key="1">
    <source>
        <dbReference type="ARBA" id="ARBA00022670"/>
    </source>
</evidence>
<evidence type="ECO:0000259" key="12">
    <source>
        <dbReference type="SMART" id="SM00848"/>
    </source>
</evidence>
<keyword evidence="6" id="KW-1015">Disulfide bond</keyword>
<feature type="signal peptide" evidence="9">
    <location>
        <begin position="1"/>
        <end position="20"/>
    </location>
</feature>
<dbReference type="CDD" id="cd02248">
    <property type="entry name" value="Peptidase_C1A"/>
    <property type="match status" value="1"/>
</dbReference>
<reference evidence="13" key="1">
    <citation type="submission" date="2021-04" db="EMBL/GenBank/DDBJ databases">
        <authorList>
            <person name="Tunstrom K."/>
        </authorList>
    </citation>
    <scope>NUCLEOTIDE SEQUENCE</scope>
</reference>
<evidence type="ECO:0000256" key="3">
    <source>
        <dbReference type="ARBA" id="ARBA00022801"/>
    </source>
</evidence>
<feature type="domain" description="Cathepsin propeptide inhibitor" evidence="12">
    <location>
        <begin position="1539"/>
        <end position="1597"/>
    </location>
</feature>
<keyword evidence="2 9" id="KW-0732">Signal</keyword>
<organism evidence="13 14">
    <name type="scientific">Parnassius apollo</name>
    <name type="common">Apollo butterfly</name>
    <name type="synonym">Papilio apollo</name>
    <dbReference type="NCBI Taxonomy" id="110799"/>
    <lineage>
        <taxon>Eukaryota</taxon>
        <taxon>Metazoa</taxon>
        <taxon>Ecdysozoa</taxon>
        <taxon>Arthropoda</taxon>
        <taxon>Hexapoda</taxon>
        <taxon>Insecta</taxon>
        <taxon>Pterygota</taxon>
        <taxon>Neoptera</taxon>
        <taxon>Endopterygota</taxon>
        <taxon>Lepidoptera</taxon>
        <taxon>Glossata</taxon>
        <taxon>Ditrysia</taxon>
        <taxon>Papilionoidea</taxon>
        <taxon>Papilionidae</taxon>
        <taxon>Parnassiinae</taxon>
        <taxon>Parnassini</taxon>
        <taxon>Parnassius</taxon>
        <taxon>Parnassius</taxon>
    </lineage>
</organism>
<accession>A0A8S3VYC7</accession>
<dbReference type="InterPro" id="IPR000668">
    <property type="entry name" value="Peptidase_C1A_C"/>
</dbReference>
<dbReference type="SMART" id="SM00645">
    <property type="entry name" value="Pept_C1"/>
    <property type="match status" value="1"/>
</dbReference>
<dbReference type="InterPro" id="IPR013201">
    <property type="entry name" value="Prot_inhib_I29"/>
</dbReference>
<dbReference type="PROSITE" id="PS00640">
    <property type="entry name" value="THIOL_PROTEASE_ASN"/>
    <property type="match status" value="1"/>
</dbReference>
<dbReference type="Pfam" id="PF00112">
    <property type="entry name" value="Peptidase_C1"/>
    <property type="match status" value="1"/>
</dbReference>
<evidence type="ECO:0000313" key="13">
    <source>
        <dbReference type="EMBL" id="CAG4931078.1"/>
    </source>
</evidence>
<dbReference type="PROSITE" id="PS00639">
    <property type="entry name" value="THIOL_PROTEASE_HIS"/>
    <property type="match status" value="1"/>
</dbReference>
<feature type="region of interest" description="Disordered" evidence="8">
    <location>
        <begin position="864"/>
        <end position="884"/>
    </location>
</feature>
<dbReference type="Pfam" id="PF08246">
    <property type="entry name" value="Inhibitor_I29"/>
    <property type="match status" value="1"/>
</dbReference>
<comment type="caution">
    <text evidence="13">The sequence shown here is derived from an EMBL/GenBank/DDBJ whole genome shotgun (WGS) entry which is preliminary data.</text>
</comment>
<keyword evidence="4" id="KW-0788">Thiol protease</keyword>
<name>A0A8S3VYC7_PARAO</name>
<dbReference type="Pfam" id="PF00031">
    <property type="entry name" value="Cystatin"/>
    <property type="match status" value="3"/>
</dbReference>
<feature type="domain" description="Cystatin" evidence="10">
    <location>
        <begin position="872"/>
        <end position="964"/>
    </location>
</feature>
<dbReference type="SMART" id="SM00848">
    <property type="entry name" value="Inhibitor_I29"/>
    <property type="match status" value="1"/>
</dbReference>
<dbReference type="OrthoDB" id="387093at2759"/>
<feature type="region of interest" description="Disordered" evidence="8">
    <location>
        <begin position="657"/>
        <end position="678"/>
    </location>
</feature>
<feature type="domain" description="Cystatin" evidence="10">
    <location>
        <begin position="457"/>
        <end position="551"/>
    </location>
</feature>
<evidence type="ECO:0000256" key="7">
    <source>
        <dbReference type="ARBA" id="ARBA00023180"/>
    </source>
</evidence>
<keyword evidence="5" id="KW-0865">Zymogen</keyword>
<dbReference type="InterPro" id="IPR000169">
    <property type="entry name" value="Pept_cys_AS"/>
</dbReference>
<dbReference type="PANTHER" id="PTHR13814">
    <property type="entry name" value="FETUIN"/>
    <property type="match status" value="1"/>
</dbReference>
<feature type="region of interest" description="Disordered" evidence="8">
    <location>
        <begin position="760"/>
        <end position="782"/>
    </location>
</feature>
<feature type="domain" description="Cystatin" evidence="10">
    <location>
        <begin position="563"/>
        <end position="655"/>
    </location>
</feature>
<evidence type="ECO:0000256" key="9">
    <source>
        <dbReference type="SAM" id="SignalP"/>
    </source>
</evidence>
<evidence type="ECO:0000256" key="4">
    <source>
        <dbReference type="ARBA" id="ARBA00022807"/>
    </source>
</evidence>
<dbReference type="InterPro" id="IPR025661">
    <property type="entry name" value="Pept_asp_AS"/>
</dbReference>
<dbReference type="InterPro" id="IPR039417">
    <property type="entry name" value="Peptidase_C1A_papain-like"/>
</dbReference>
<dbReference type="InterPro" id="IPR050735">
    <property type="entry name" value="Kininogen_Fetuin_HRG"/>
</dbReference>
<keyword evidence="14" id="KW-1185">Reference proteome</keyword>
<evidence type="ECO:0000256" key="2">
    <source>
        <dbReference type="ARBA" id="ARBA00022729"/>
    </source>
</evidence>
<dbReference type="InterPro" id="IPR025660">
    <property type="entry name" value="Pept_his_AS"/>
</dbReference>
<keyword evidence="1" id="KW-0645">Protease</keyword>
<dbReference type="FunFam" id="3.90.70.10:FF:000130">
    <property type="entry name" value="Cysteine proteinase 1"/>
    <property type="match status" value="1"/>
</dbReference>
<protein>
    <submittedName>
        <fullName evidence="13">(apollo) hypothetical protein</fullName>
    </submittedName>
</protein>
<dbReference type="InterPro" id="IPR000010">
    <property type="entry name" value="Cystatin_dom"/>
</dbReference>
<proteinExistence type="predicted"/>
<dbReference type="GO" id="GO:0005576">
    <property type="term" value="C:extracellular region"/>
    <property type="evidence" value="ECO:0007669"/>
    <property type="project" value="TreeGrafter"/>
</dbReference>
<gene>
    <name evidence="13" type="ORF">PAPOLLO_LOCUS285</name>
</gene>
<evidence type="ECO:0000313" key="14">
    <source>
        <dbReference type="Proteomes" id="UP000691718"/>
    </source>
</evidence>
<keyword evidence="7" id="KW-0325">Glycoprotein</keyword>
<dbReference type="Proteomes" id="UP000691718">
    <property type="component" value="Unassembled WGS sequence"/>
</dbReference>
<evidence type="ECO:0000256" key="5">
    <source>
        <dbReference type="ARBA" id="ARBA00023145"/>
    </source>
</evidence>
<sequence length="1844" mass="208869">MKLISCLFLSQCFLISICFTELSVERKVKFLNGFVDYLNNLPNRLFSYSDGVLLNAQQIDESRYKIEVCLKVSTLHNVDTSSQQKCTVTLEDLGDNRIGIQDHDYQCEIYEPQLNSGTFNIDDVVSQEQGNTTPESGLDYQPVQLDNEVQSNTEVTSGEQFVAIPKETPVAPCIGCSTFVNPHAAGVDELAGLGIRHLNRHEPNVKHALNTVVEVERQIQVVNGVRYILKIKVDYNNCTNEVTDECSFMKPCKITILEKPWIRFNNGLKYRAILANNCTEEWVFGDDGEFISDGNKEINDRIINPSNYDQGGKEDGRQNPDYDKIANTGSVDDILKAIHNSDLQAEQLTQRTLTAEELKKLEEEIIPYNRFFETSTLSYDKITQSSELDHVNLQIISKAKANEQYTRNPNFINVEKDKEKVLNGEKKAIDDLIRFFDSISSEFKQETARSQRSPNLKFVGGQILKDKNDPLYRSLAEESLLKYLQSSNVDQDLIVDEIENVTVQVVSGKLTRILFRIAVKNKDSTSVPQRCFSQVWEKPWLNVKEINVTCQETEESSLRIKRQLPGGQQEQNPNDPKYMQLATESMHKYLQTSGNSNPHKVTEIERVTSQVVSGSLTTLYFKIKPEQGSGDVISCISKVWEQPWANKKDIDVSCQIGDDSRRTKRQIPGGQQEQNPNDPKYMQLATESMQKFLQTSGNSNPHKVTEIERVTSQVVSGSLTTLYFKIKPEQGSGDVISCVSKVWEQPWVNKKDIDVSCQIGDDSKRTKRQLPGGQQEQNPNDPKYMQLATESMQKFLQTSGNSNPHKVTEIERVTSQVVSGSLTTLYFKIKPERGSGDVISCISKVWEQPWANKKDIDVSCQIGDGSRRTKRQLPGGQQEQNPNDPKYMQLATESMQKFLQTSGNSNPHKVTEIERVTSQVVSGSLTTLYFKIKPEQGSGDVISCISKVWEQPWANKKDIDVSCQIGDGSWRTKRQIRGGPQEQNPNDPKYMQLATESMQKFLQTSGNSNPHKVTEIERVTSQVVSGSLTTLYFKIKPEQGSGDVISCVSKRTKRQLPGGQQEQNPNDPKYMQLATESMQKFLQTSGNSNPHKVTEIERVTSQVVSGSLTTLYFKIKPEQGSGDVISCVSKVWEQPWAKKKDIDVLCQIGDGFRRVKKRVKKNVGVREEQDPSLPEFKLLAEKSLRQYEKLEGIKRRHAVILVKRVVMKVVSGMLYEIDYIASPPKCIKDASKPLSCILYCHTKIWDRPWLGRMKIDVECYKGDDEDYEDEQPLLGELLSVKENGKNHVVTVRPKHKIESKKSHIINKRSLNSKLSQSDQTAIEKLAQESLEKLEMLSSHKQKQRLFQINNYSSKITSGRVTTIDFNVGYTSCLKHELVENITNCDFLDLPKRHCVSHVWERLWLKNGKDIEVTCEDHPVQDIALDSENAITLATEALKHIEAKYPNPRRQKIVKIISLKKQVVAGVHYRMEVEVGATNCLALSIKQNCTLSSDMGANTLCRVNVWMRPWTDHPPNFRVTCNYENFHDALQRHLQAQHLFYDFLATYRPAYLNDRENMLQRFEIFKKNVKKIHELNTHEKGTATYGVTKFADLTYEEFSSKYLGLKPSLRNDNNIPMRKAAIPDVSLPDRIDWRERGAVTEVKNQGSCGSCWAFSVTGNIEGQWKIKTGNLVSLSEQELVDCDGLDQGCNGGLPDNAYRAIEQLGGLETERDYPYEGEDDKCSFNKSLSKVTISGAVNITTNETDMAKWLVSNGPISIGINANAMQFYVGGVSHPWKILCNPNKIDHGVLIVGYGEKDYPLFHKRLPYWTIKNSWGTSWGEQGYYRVYRGDGTCGVNMMASSAVI</sequence>
<evidence type="ECO:0000259" key="10">
    <source>
        <dbReference type="SMART" id="SM00043"/>
    </source>
</evidence>
<keyword evidence="3" id="KW-0378">Hydrolase</keyword>
<evidence type="ECO:0000256" key="6">
    <source>
        <dbReference type="ARBA" id="ARBA00023157"/>
    </source>
</evidence>
<feature type="domain" description="Cystatin" evidence="10">
    <location>
        <begin position="172"/>
        <end position="271"/>
    </location>
</feature>
<feature type="domain" description="Cystatin" evidence="10">
    <location>
        <begin position="1307"/>
        <end position="1415"/>
    </location>
</feature>
<dbReference type="PANTHER" id="PTHR13814:SF16">
    <property type="entry name" value="CYSTATIN"/>
    <property type="match status" value="1"/>
</dbReference>
<dbReference type="PROSITE" id="PS00139">
    <property type="entry name" value="THIOL_PROTEASE_CYS"/>
    <property type="match status" value="1"/>
</dbReference>
<dbReference type="SMART" id="SM00043">
    <property type="entry name" value="CY"/>
    <property type="match status" value="10"/>
</dbReference>
<feature type="domain" description="Peptidase C1A papain C-terminal" evidence="11">
    <location>
        <begin position="1626"/>
        <end position="1843"/>
    </location>
</feature>
<feature type="domain" description="Cystatin" evidence="10">
    <location>
        <begin position="769"/>
        <end position="861"/>
    </location>
</feature>
<evidence type="ECO:0000259" key="11">
    <source>
        <dbReference type="SMART" id="SM00645"/>
    </source>
</evidence>
<dbReference type="EMBL" id="CAJQZP010000008">
    <property type="protein sequence ID" value="CAG4931078.1"/>
    <property type="molecule type" value="Genomic_DNA"/>
</dbReference>
<dbReference type="CDD" id="cd00042">
    <property type="entry name" value="CY"/>
    <property type="match status" value="10"/>
</dbReference>
<feature type="domain" description="Cystatin" evidence="10">
    <location>
        <begin position="1418"/>
        <end position="1521"/>
    </location>
</feature>
<dbReference type="GO" id="GO:0006508">
    <property type="term" value="P:proteolysis"/>
    <property type="evidence" value="ECO:0007669"/>
    <property type="project" value="UniProtKB-KW"/>
</dbReference>
<dbReference type="GO" id="GO:0008234">
    <property type="term" value="F:cysteine-type peptidase activity"/>
    <property type="evidence" value="ECO:0007669"/>
    <property type="project" value="UniProtKB-KW"/>
</dbReference>
<dbReference type="GO" id="GO:0004869">
    <property type="term" value="F:cysteine-type endopeptidase inhibitor activity"/>
    <property type="evidence" value="ECO:0007669"/>
    <property type="project" value="InterPro"/>
</dbReference>
<feature type="domain" description="Cystatin" evidence="10">
    <location>
        <begin position="666"/>
        <end position="758"/>
    </location>
</feature>